<dbReference type="Pfam" id="PF00668">
    <property type="entry name" value="Condensation"/>
    <property type="match status" value="1"/>
</dbReference>
<dbReference type="SUPFAM" id="SSF53474">
    <property type="entry name" value="alpha/beta-Hydrolases"/>
    <property type="match status" value="1"/>
</dbReference>
<dbReference type="FunFam" id="3.30.559.10:FF:000023">
    <property type="entry name" value="Non-ribosomal peptide synthetase"/>
    <property type="match status" value="1"/>
</dbReference>
<evidence type="ECO:0000256" key="4">
    <source>
        <dbReference type="ARBA" id="ARBA00022553"/>
    </source>
</evidence>
<dbReference type="GO" id="GO:0016874">
    <property type="term" value="F:ligase activity"/>
    <property type="evidence" value="ECO:0007669"/>
    <property type="project" value="UniProtKB-KW"/>
</dbReference>
<dbReference type="Gene3D" id="3.40.50.12780">
    <property type="entry name" value="N-terminal domain of ligase-like"/>
    <property type="match status" value="1"/>
</dbReference>
<dbReference type="Pfam" id="PF08242">
    <property type="entry name" value="Methyltransf_12"/>
    <property type="match status" value="1"/>
</dbReference>
<dbReference type="InterPro" id="IPR042099">
    <property type="entry name" value="ANL_N_sf"/>
</dbReference>
<dbReference type="PANTHER" id="PTHR45527:SF10">
    <property type="entry name" value="PYOCHELIN SYNTHASE PCHF"/>
    <property type="match status" value="1"/>
</dbReference>
<keyword evidence="3" id="KW-0596">Phosphopantetheine</keyword>
<dbReference type="SUPFAM" id="SSF52777">
    <property type="entry name" value="CoA-dependent acyltransferases"/>
    <property type="match status" value="2"/>
</dbReference>
<dbReference type="InterPro" id="IPR029058">
    <property type="entry name" value="AB_hydrolase_fold"/>
</dbReference>
<dbReference type="InterPro" id="IPR013217">
    <property type="entry name" value="Methyltransf_12"/>
</dbReference>
<dbReference type="SUPFAM" id="SSF53335">
    <property type="entry name" value="S-adenosyl-L-methionine-dependent methyltransferases"/>
    <property type="match status" value="1"/>
</dbReference>
<dbReference type="STRING" id="146817.SAMN04488502_10381"/>
<dbReference type="Gene3D" id="3.30.300.30">
    <property type="match status" value="2"/>
</dbReference>
<proteinExistence type="predicted"/>
<reference evidence="9 10" key="1">
    <citation type="submission" date="2016-10" db="EMBL/GenBank/DDBJ databases">
        <authorList>
            <person name="de Groot N.N."/>
        </authorList>
    </citation>
    <scope>NUCLEOTIDE SEQUENCE [LARGE SCALE GENOMIC DNA]</scope>
    <source>
        <strain evidence="9 10">DSM 1736</strain>
    </source>
</reference>
<dbReference type="GO" id="GO:0031177">
    <property type="term" value="F:phosphopantetheine binding"/>
    <property type="evidence" value="ECO:0007669"/>
    <property type="project" value="InterPro"/>
</dbReference>
<dbReference type="Gene3D" id="3.30.559.10">
    <property type="entry name" value="Chloramphenicol acetyltransferase-like domain"/>
    <property type="match status" value="1"/>
</dbReference>
<dbReference type="GO" id="GO:0009403">
    <property type="term" value="P:toxin biosynthetic process"/>
    <property type="evidence" value="ECO:0007669"/>
    <property type="project" value="UniProtKB-ARBA"/>
</dbReference>
<dbReference type="CDD" id="cd19535">
    <property type="entry name" value="Cyc_NRPS"/>
    <property type="match status" value="1"/>
</dbReference>
<evidence type="ECO:0000313" key="9">
    <source>
        <dbReference type="EMBL" id="SDM25998.1"/>
    </source>
</evidence>
<accession>A0A1G9RRP9</accession>
<dbReference type="Gene3D" id="1.10.10.1830">
    <property type="entry name" value="Non-ribosomal peptide synthase, adenylation domain"/>
    <property type="match status" value="1"/>
</dbReference>
<dbReference type="SUPFAM" id="SSF56801">
    <property type="entry name" value="Acetyl-CoA synthetase-like"/>
    <property type="match status" value="1"/>
</dbReference>
<comment type="pathway">
    <text evidence="2">Siderophore biosynthesis.</text>
</comment>
<evidence type="ECO:0000256" key="3">
    <source>
        <dbReference type="ARBA" id="ARBA00022450"/>
    </source>
</evidence>
<dbReference type="GO" id="GO:0008610">
    <property type="term" value="P:lipid biosynthetic process"/>
    <property type="evidence" value="ECO:0007669"/>
    <property type="project" value="UniProtKB-ARBA"/>
</dbReference>
<dbReference type="InterPro" id="IPR023213">
    <property type="entry name" value="CAT-like_dom_sf"/>
</dbReference>
<dbReference type="InterPro" id="IPR057737">
    <property type="entry name" value="Condensation_MtbB-like"/>
</dbReference>
<dbReference type="GO" id="GO:0005737">
    <property type="term" value="C:cytoplasm"/>
    <property type="evidence" value="ECO:0007669"/>
    <property type="project" value="TreeGrafter"/>
</dbReference>
<dbReference type="InterPro" id="IPR041464">
    <property type="entry name" value="TubC_N"/>
</dbReference>
<dbReference type="InterPro" id="IPR000873">
    <property type="entry name" value="AMP-dep_synth/lig_dom"/>
</dbReference>
<dbReference type="PANTHER" id="PTHR45527">
    <property type="entry name" value="NONRIBOSOMAL PEPTIDE SYNTHETASE"/>
    <property type="match status" value="1"/>
</dbReference>
<dbReference type="GO" id="GO:0017000">
    <property type="term" value="P:antibiotic biosynthetic process"/>
    <property type="evidence" value="ECO:0007669"/>
    <property type="project" value="UniProtKB-KW"/>
</dbReference>
<dbReference type="PROSITE" id="PS50075">
    <property type="entry name" value="CARRIER"/>
    <property type="match status" value="1"/>
</dbReference>
<dbReference type="InterPro" id="IPR044894">
    <property type="entry name" value="TubC_N_sf"/>
</dbReference>
<dbReference type="CDD" id="cd02440">
    <property type="entry name" value="AdoMet_MTases"/>
    <property type="match status" value="1"/>
</dbReference>
<dbReference type="InterPro" id="IPR029063">
    <property type="entry name" value="SAM-dependent_MTases_sf"/>
</dbReference>
<keyword evidence="5" id="KW-0436">Ligase</keyword>
<feature type="domain" description="Carrier" evidence="8">
    <location>
        <begin position="1425"/>
        <end position="1509"/>
    </location>
</feature>
<dbReference type="NCBIfam" id="TIGR01733">
    <property type="entry name" value="AA-adenyl-dom"/>
    <property type="match status" value="1"/>
</dbReference>
<dbReference type="CDD" id="cd12114">
    <property type="entry name" value="A_NRPS_TlmIV_like"/>
    <property type="match status" value="1"/>
</dbReference>
<dbReference type="GO" id="GO:0043041">
    <property type="term" value="P:amino acid activation for nonribosomal peptide biosynthetic process"/>
    <property type="evidence" value="ECO:0007669"/>
    <property type="project" value="TreeGrafter"/>
</dbReference>
<dbReference type="InterPro" id="IPR006162">
    <property type="entry name" value="Ppantetheine_attach_site"/>
</dbReference>
<dbReference type="SUPFAM" id="SSF47336">
    <property type="entry name" value="ACP-like"/>
    <property type="match status" value="1"/>
</dbReference>
<dbReference type="Proteomes" id="UP000214880">
    <property type="component" value="Unassembled WGS sequence"/>
</dbReference>
<comment type="cofactor">
    <cofactor evidence="1">
        <name>pantetheine 4'-phosphate</name>
        <dbReference type="ChEBI" id="CHEBI:47942"/>
    </cofactor>
</comment>
<dbReference type="Pfam" id="PF18563">
    <property type="entry name" value="TubC_N"/>
    <property type="match status" value="1"/>
</dbReference>
<evidence type="ECO:0000259" key="8">
    <source>
        <dbReference type="PROSITE" id="PS50075"/>
    </source>
</evidence>
<protein>
    <submittedName>
        <fullName evidence="9">Pyochelin synthetase</fullName>
    </submittedName>
</protein>
<dbReference type="InterPro" id="IPR010071">
    <property type="entry name" value="AA_adenyl_dom"/>
</dbReference>
<evidence type="ECO:0000256" key="2">
    <source>
        <dbReference type="ARBA" id="ARBA00004924"/>
    </source>
</evidence>
<dbReference type="Gene3D" id="3.40.50.150">
    <property type="entry name" value="Vaccinia Virus protein VP39"/>
    <property type="match status" value="1"/>
</dbReference>
<dbReference type="InterPro" id="IPR020806">
    <property type="entry name" value="PKS_PP-bd"/>
</dbReference>
<dbReference type="InterPro" id="IPR045851">
    <property type="entry name" value="AMP-bd_C_sf"/>
</dbReference>
<dbReference type="FunFam" id="3.40.50.12780:FF:000012">
    <property type="entry name" value="Non-ribosomal peptide synthetase"/>
    <property type="match status" value="1"/>
</dbReference>
<evidence type="ECO:0000256" key="6">
    <source>
        <dbReference type="ARBA" id="ARBA00022737"/>
    </source>
</evidence>
<dbReference type="Gene3D" id="3.30.559.30">
    <property type="entry name" value="Nonribosomal peptide synthetase, condensation domain"/>
    <property type="match status" value="1"/>
</dbReference>
<keyword evidence="4" id="KW-0597">Phosphoprotein</keyword>
<dbReference type="InterPro" id="IPR001242">
    <property type="entry name" value="Condensation_dom"/>
</dbReference>
<keyword evidence="7" id="KW-0045">Antibiotic biosynthesis</keyword>
<dbReference type="PROSITE" id="PS00455">
    <property type="entry name" value="AMP_BINDING"/>
    <property type="match status" value="1"/>
</dbReference>
<dbReference type="EMBL" id="FNHB01000003">
    <property type="protein sequence ID" value="SDM25998.1"/>
    <property type="molecule type" value="Genomic_DNA"/>
</dbReference>
<dbReference type="Pfam" id="PF00550">
    <property type="entry name" value="PP-binding"/>
    <property type="match status" value="1"/>
</dbReference>
<dbReference type="Gene3D" id="1.10.1200.10">
    <property type="entry name" value="ACP-like"/>
    <property type="match status" value="1"/>
</dbReference>
<name>A0A1G9RRP9_9FIRM</name>
<evidence type="ECO:0000256" key="7">
    <source>
        <dbReference type="ARBA" id="ARBA00023194"/>
    </source>
</evidence>
<dbReference type="InterPro" id="IPR001031">
    <property type="entry name" value="Thioesterase"/>
</dbReference>
<dbReference type="Pfam" id="PF00975">
    <property type="entry name" value="Thioesterase"/>
    <property type="match status" value="1"/>
</dbReference>
<dbReference type="Pfam" id="PF00501">
    <property type="entry name" value="AMP-binding"/>
    <property type="match status" value="1"/>
</dbReference>
<sequence>MLQKAKVNPAELLTRLRSEGASVWAEQGKLHYRAPKGLLKNSDLQALKDYKNDLLHLLQSEAVPATVTSAPEERFDPFPLTDVQSAYLLGRQGLFSYGGVACHIYMELNYQELDPKRTEAVWNQLIQRHDMLRSTIHPEGYQQVRRSVSDFAITFSDASGWDEEKSAYKFKEIREEMGHRLYRTDQWPLFDIAVTKTRNYTVLHLSMDLLIADWFSIWKLLEEFEVLYQAPERRLPELTIHFRDYLLAERNMREGTAYLRDKAYWLQRIAALPSAPVLPLARQQEKTAAVRFRRRMLRLNKKSWDSLKQYAQQAGLTPTAVVLAAYAAVIERWSENREFCLNLTLLNRLPLHPQVNDIVGDFTSVSLLAIDWHSKNSFTEQAKRLQKQLLRDLEHRLFSGVEVLREVARRSGREAALMPLVFTSAIGLVEASAEKRLQGELGGFGVSQTPQVFIDCQAMDSPAGLQVNWDVREGVFPDGMADDMFAAFEKLLRALAGTRQVWETEENVALPDWQLAERQKINATKEIFPVRQLHRQVLAQAEKTPDLAAVIDSGEQVSYAQLVQRAAAVAEELKQRGCTVQDRVAIVMDKGVHQVTAVLGVLLAEAVYVPIDIKQPELRRAVMLEQANVRFALTCSAAWLSWPETVQTIEVDKLEARRTPVVSGEEHLDLPAYIIYTSGSTGTPKGVVISHRAAANTVADINRRFGVTQSDRVLGLALLSFDLSVYDIFGPLIAGGAVVYPDSDRRNDPSHWVELMSRYEVTVWNSVPALMQMLITYLHSEQTASLPQLRLALLSGDWIPLTLPDMVGQRLPGVQVVSLGGATEAAIWSIYHVYKGLEDGWCSIPYGRPLANQGFRVLDTAKRDCPVWVAGELYITGLGLAEGYLGDPEITTERFFLHPEDGQRLYRTGDLGRYTPGGEIEFLGRRDNQVKIKGHRIELGEIEAVLLKHPAVSAAGVTIDGSGNDKELLAVAEIRTQERQSDAEQSAFQALTAGINELADAVATGLDKAEVDWAAQCLEQAALHTMLYTLRRLGLFSSCDAAYTIEDILQADGILPPFHWLVRRWIAKLADAGLLLENPEQQFSCPNAADIKTVAGYWRQAEAAWNEKLGSAKFIAYIRRNADELLNLLSGRQDPASLLFPEGRTEYVQAIYIDHVMANYLNDCMSTLLKRIAAGKPGQPLRILEVGAGTGATTERILQALDGVEIDYLFTDAVSFFLPAAKSRFGQFPGVRFGIFDVDKDYRAQGLTPNSFDVVLAAGVLENARDIPASMNRVKELLCPGGWLVFTEPTEEHAWILISQAFMMTEPGDSLRAGYSSYLNRRDWLEVLKEYGDGPVLALPEAGHKLTALGVHLFAKRLKQDKIPVCAPELMEFLANRLPGYMLPSHLQIADELPLTGNGKLDRKELAKWRPAQIAGNLDTEPSEKSKDLLEAQLARLWSEALGVSALGRNQNFYDYGADSLIMAQVAGRLRDRFMADAAYGQIPYDVLLRQMLNFPTIAGLAEFIRSYRQKTELSNDKLLPEAQSTSSSNAVLTNFGGEETGLLRVVFHAVLGTMDTFRRLLEHLKAQNLGCVMGVAIADTERYCAHEPEKLIEAVADDYASRLLASGYKKMQLIGYSMGGLIAVEVARRLVENGVDLADLVLIDIPPMLFEIKDDLLIEALFVANLKISFEQAGFGAVGQSALARGFLQLLAKHDNHVPPGAVCTIGGDEELDQVGALFRRLSLLSKRERFTAYVNTMNTVHGEQMPVEMAEGLFQVYCQSFKAACFTPAPYLGNIRLLLTLEPFSFLPGPNEMTADFWREICLGDLDVAEIEGNHFTCIEEEPKVSNLAQMIAAPLNRD</sequence>
<evidence type="ECO:0000256" key="1">
    <source>
        <dbReference type="ARBA" id="ARBA00001957"/>
    </source>
</evidence>
<evidence type="ECO:0000313" key="10">
    <source>
        <dbReference type="Proteomes" id="UP000214880"/>
    </source>
</evidence>
<dbReference type="RefSeq" id="WP_092071411.1">
    <property type="nucleotide sequence ID" value="NZ_FNHB01000003.1"/>
</dbReference>
<dbReference type="SMART" id="SM00823">
    <property type="entry name" value="PKS_PP"/>
    <property type="match status" value="1"/>
</dbReference>
<dbReference type="OrthoDB" id="9765680at2"/>
<dbReference type="InterPro" id="IPR036736">
    <property type="entry name" value="ACP-like_sf"/>
</dbReference>
<dbReference type="PROSITE" id="PS00012">
    <property type="entry name" value="PHOSPHOPANTETHEINE"/>
    <property type="match status" value="1"/>
</dbReference>
<evidence type="ECO:0000256" key="5">
    <source>
        <dbReference type="ARBA" id="ARBA00022598"/>
    </source>
</evidence>
<keyword evidence="10" id="KW-1185">Reference proteome</keyword>
<dbReference type="InterPro" id="IPR009081">
    <property type="entry name" value="PP-bd_ACP"/>
</dbReference>
<dbReference type="InterPro" id="IPR020845">
    <property type="entry name" value="AMP-binding_CS"/>
</dbReference>
<gene>
    <name evidence="9" type="ORF">SAMN04488502_10381</name>
</gene>
<organism evidence="9 10">
    <name type="scientific">Dendrosporobacter quercicolus</name>
    <dbReference type="NCBI Taxonomy" id="146817"/>
    <lineage>
        <taxon>Bacteria</taxon>
        <taxon>Bacillati</taxon>
        <taxon>Bacillota</taxon>
        <taxon>Negativicutes</taxon>
        <taxon>Selenomonadales</taxon>
        <taxon>Sporomusaceae</taxon>
        <taxon>Dendrosporobacter</taxon>
    </lineage>
</organism>
<dbReference type="FunFam" id="3.30.559.30:FF:000006">
    <property type="entry name" value="Yersiniabactin polyketide/non-ribosomal peptide synthetase"/>
    <property type="match status" value="1"/>
</dbReference>
<dbReference type="Gene3D" id="3.40.50.1820">
    <property type="entry name" value="alpha/beta hydrolase"/>
    <property type="match status" value="1"/>
</dbReference>
<keyword evidence="6" id="KW-0677">Repeat</keyword>